<reference evidence="1" key="1">
    <citation type="thesis" date="2021" institute="BYU ScholarsArchive" country="Provo, UT, USA">
        <title>Applications of and Algorithms for Genome Assembly and Genomic Analyses with an Emphasis on Marine Teleosts.</title>
        <authorList>
            <person name="Pickett B.D."/>
        </authorList>
    </citation>
    <scope>NUCLEOTIDE SEQUENCE</scope>
    <source>
        <strain evidence="1">HI-2016</strain>
    </source>
</reference>
<dbReference type="AlphaFoldDB" id="A0A8T2NE91"/>
<dbReference type="Proteomes" id="UP000824540">
    <property type="component" value="Unassembled WGS sequence"/>
</dbReference>
<keyword evidence="2" id="KW-1185">Reference proteome</keyword>
<proteinExistence type="predicted"/>
<dbReference type="EMBL" id="JAFBMS010000063">
    <property type="protein sequence ID" value="KAG9338675.1"/>
    <property type="molecule type" value="Genomic_DNA"/>
</dbReference>
<protein>
    <submittedName>
        <fullName evidence="1">Uncharacterized protein</fullName>
    </submittedName>
</protein>
<comment type="caution">
    <text evidence="1">The sequence shown here is derived from an EMBL/GenBank/DDBJ whole genome shotgun (WGS) entry which is preliminary data.</text>
</comment>
<evidence type="ECO:0000313" key="1">
    <source>
        <dbReference type="EMBL" id="KAG9338675.1"/>
    </source>
</evidence>
<name>A0A8T2NE91_9TELE</name>
<organism evidence="1 2">
    <name type="scientific">Albula glossodonta</name>
    <name type="common">roundjaw bonefish</name>
    <dbReference type="NCBI Taxonomy" id="121402"/>
    <lineage>
        <taxon>Eukaryota</taxon>
        <taxon>Metazoa</taxon>
        <taxon>Chordata</taxon>
        <taxon>Craniata</taxon>
        <taxon>Vertebrata</taxon>
        <taxon>Euteleostomi</taxon>
        <taxon>Actinopterygii</taxon>
        <taxon>Neopterygii</taxon>
        <taxon>Teleostei</taxon>
        <taxon>Albuliformes</taxon>
        <taxon>Albulidae</taxon>
        <taxon>Albula</taxon>
    </lineage>
</organism>
<evidence type="ECO:0000313" key="2">
    <source>
        <dbReference type="Proteomes" id="UP000824540"/>
    </source>
</evidence>
<accession>A0A8T2NE91</accession>
<sequence length="52" mass="5723">MQECGVLKGERCVNTKAVLHAYAGLAEGPRRCNAFLYRDTPLCTPSHGVRCE</sequence>
<gene>
    <name evidence="1" type="ORF">JZ751_025513</name>
</gene>